<keyword evidence="9 16" id="KW-0227">DNA damage</keyword>
<evidence type="ECO:0000256" key="3">
    <source>
        <dbReference type="ARBA" id="ARBA00004286"/>
    </source>
</evidence>
<comment type="subcellular location">
    <subcellularLocation>
        <location evidence="3">Chromosome</location>
    </subcellularLocation>
    <subcellularLocation>
        <location evidence="2 16">Nucleus</location>
    </subcellularLocation>
</comment>
<feature type="compositionally biased region" description="Low complexity" evidence="19">
    <location>
        <begin position="632"/>
        <end position="644"/>
    </location>
</feature>
<evidence type="ECO:0000256" key="18">
    <source>
        <dbReference type="RuleBase" id="RU003447"/>
    </source>
</evidence>
<dbReference type="GO" id="GO:0097552">
    <property type="term" value="P:mitochondrial double-strand break repair via homologous recombination"/>
    <property type="evidence" value="ECO:0007669"/>
    <property type="project" value="TreeGrafter"/>
</dbReference>
<dbReference type="InterPro" id="IPR007281">
    <property type="entry name" value="Mre11_DNA-bd"/>
</dbReference>
<dbReference type="PANTHER" id="PTHR10139:SF1">
    <property type="entry name" value="DOUBLE-STRAND BREAK REPAIR PROTEIN MRE11"/>
    <property type="match status" value="1"/>
</dbReference>
<dbReference type="CDD" id="cd00840">
    <property type="entry name" value="MPP_Mre11_N"/>
    <property type="match status" value="1"/>
</dbReference>
<dbReference type="GO" id="GO:0000723">
    <property type="term" value="P:telomere maintenance"/>
    <property type="evidence" value="ECO:0007669"/>
    <property type="project" value="TreeGrafter"/>
</dbReference>
<dbReference type="NCBIfam" id="TIGR00583">
    <property type="entry name" value="mre11"/>
    <property type="match status" value="1"/>
</dbReference>
<evidence type="ECO:0000256" key="10">
    <source>
        <dbReference type="ARBA" id="ARBA00022801"/>
    </source>
</evidence>
<keyword evidence="15 16" id="KW-0469">Meiosis</keyword>
<feature type="compositionally biased region" description="Low complexity" evidence="19">
    <location>
        <begin position="745"/>
        <end position="755"/>
    </location>
</feature>
<dbReference type="InterPro" id="IPR029052">
    <property type="entry name" value="Metallo-depent_PP-like"/>
</dbReference>
<evidence type="ECO:0000256" key="1">
    <source>
        <dbReference type="ARBA" id="ARBA00001936"/>
    </source>
</evidence>
<dbReference type="FunFam" id="3.60.21.10:FF:000011">
    <property type="entry name" value="Double-strand break repair protein"/>
    <property type="match status" value="1"/>
</dbReference>
<evidence type="ECO:0000256" key="16">
    <source>
        <dbReference type="PIRNR" id="PIRNR000882"/>
    </source>
</evidence>
<dbReference type="EMBL" id="JANBTW010000008">
    <property type="protein sequence ID" value="KAJ2679868.1"/>
    <property type="molecule type" value="Genomic_DNA"/>
</dbReference>
<keyword evidence="14 16" id="KW-0539">Nucleus</keyword>
<accession>A0A9W8GAZ1</accession>
<protein>
    <recommendedName>
        <fullName evidence="16">Double-strand break repair protein</fullName>
    </recommendedName>
</protein>
<dbReference type="InterPro" id="IPR038487">
    <property type="entry name" value="Mre11_capping_dom"/>
</dbReference>
<dbReference type="GO" id="GO:0007095">
    <property type="term" value="P:mitotic G2 DNA damage checkpoint signaling"/>
    <property type="evidence" value="ECO:0007669"/>
    <property type="project" value="TreeGrafter"/>
</dbReference>
<evidence type="ECO:0000313" key="22">
    <source>
        <dbReference type="Proteomes" id="UP001151518"/>
    </source>
</evidence>
<evidence type="ECO:0000256" key="9">
    <source>
        <dbReference type="ARBA" id="ARBA00022763"/>
    </source>
</evidence>
<keyword evidence="7" id="KW-0479">Metal-binding</keyword>
<dbReference type="Gene3D" id="3.60.21.10">
    <property type="match status" value="1"/>
</dbReference>
<feature type="domain" description="Mre11 DNA-binding" evidence="20">
    <location>
        <begin position="288"/>
        <end position="460"/>
    </location>
</feature>
<dbReference type="SMART" id="SM01347">
    <property type="entry name" value="Mre11_DNA_bind"/>
    <property type="match status" value="1"/>
</dbReference>
<dbReference type="InterPro" id="IPR003701">
    <property type="entry name" value="Mre11"/>
</dbReference>
<evidence type="ECO:0000256" key="2">
    <source>
        <dbReference type="ARBA" id="ARBA00004123"/>
    </source>
</evidence>
<evidence type="ECO:0000256" key="19">
    <source>
        <dbReference type="SAM" id="MobiDB-lite"/>
    </source>
</evidence>
<dbReference type="GO" id="GO:0035861">
    <property type="term" value="C:site of double-strand break"/>
    <property type="evidence" value="ECO:0007669"/>
    <property type="project" value="TreeGrafter"/>
</dbReference>
<evidence type="ECO:0000256" key="8">
    <source>
        <dbReference type="ARBA" id="ARBA00022759"/>
    </source>
</evidence>
<feature type="compositionally biased region" description="Basic residues" evidence="19">
    <location>
        <begin position="701"/>
        <end position="714"/>
    </location>
</feature>
<dbReference type="InterPro" id="IPR041796">
    <property type="entry name" value="Mre11_N"/>
</dbReference>
<evidence type="ECO:0000256" key="4">
    <source>
        <dbReference type="ARBA" id="ARBA00009028"/>
    </source>
</evidence>
<gene>
    <name evidence="21" type="primary">MRE11</name>
    <name evidence="21" type="ORF">GGI25_001057</name>
</gene>
<evidence type="ECO:0000256" key="14">
    <source>
        <dbReference type="ARBA" id="ARBA00023242"/>
    </source>
</evidence>
<keyword evidence="11 16" id="KW-0269">Exonuclease</keyword>
<dbReference type="PANTHER" id="PTHR10139">
    <property type="entry name" value="DOUBLE-STRAND BREAK REPAIR PROTEIN MRE11"/>
    <property type="match status" value="1"/>
</dbReference>
<dbReference type="Pfam" id="PF00149">
    <property type="entry name" value="Metallophos"/>
    <property type="match status" value="1"/>
</dbReference>
<evidence type="ECO:0000256" key="12">
    <source>
        <dbReference type="ARBA" id="ARBA00023204"/>
    </source>
</evidence>
<keyword evidence="13 16" id="KW-0464">Manganese</keyword>
<comment type="cofactor">
    <cofactor evidence="1 16">
        <name>Mn(2+)</name>
        <dbReference type="ChEBI" id="CHEBI:29035"/>
    </cofactor>
</comment>
<evidence type="ECO:0000256" key="15">
    <source>
        <dbReference type="ARBA" id="ARBA00023254"/>
    </source>
</evidence>
<keyword evidence="6 16" id="KW-0540">Nuclease</keyword>
<keyword evidence="12 16" id="KW-0234">DNA repair</keyword>
<dbReference type="PIRSF" id="PIRSF000882">
    <property type="entry name" value="DSB_repair_MRE11"/>
    <property type="match status" value="1"/>
</dbReference>
<dbReference type="AlphaFoldDB" id="A0A9W8GAZ1"/>
<dbReference type="SUPFAM" id="SSF56300">
    <property type="entry name" value="Metallo-dependent phosphatases"/>
    <property type="match status" value="1"/>
</dbReference>
<dbReference type="GO" id="GO:0031573">
    <property type="term" value="P:mitotic intra-S DNA damage checkpoint signaling"/>
    <property type="evidence" value="ECO:0007669"/>
    <property type="project" value="TreeGrafter"/>
</dbReference>
<dbReference type="GO" id="GO:0006303">
    <property type="term" value="P:double-strand break repair via nonhomologous end joining"/>
    <property type="evidence" value="ECO:0007669"/>
    <property type="project" value="TreeGrafter"/>
</dbReference>
<dbReference type="GO" id="GO:0008296">
    <property type="term" value="F:3'-5'-DNA exonuclease activity"/>
    <property type="evidence" value="ECO:0007669"/>
    <property type="project" value="InterPro"/>
</dbReference>
<dbReference type="GO" id="GO:0000724">
    <property type="term" value="P:double-strand break repair via homologous recombination"/>
    <property type="evidence" value="ECO:0007669"/>
    <property type="project" value="TreeGrafter"/>
</dbReference>
<feature type="compositionally biased region" description="Basic and acidic residues" evidence="19">
    <location>
        <begin position="550"/>
        <end position="563"/>
    </location>
</feature>
<dbReference type="GO" id="GO:0000014">
    <property type="term" value="F:single-stranded DNA endodeoxyribonuclease activity"/>
    <property type="evidence" value="ECO:0007669"/>
    <property type="project" value="TreeGrafter"/>
</dbReference>
<feature type="region of interest" description="Disordered" evidence="19">
    <location>
        <begin position="550"/>
        <end position="761"/>
    </location>
</feature>
<comment type="similarity">
    <text evidence="4 16 18">Belongs to the MRE11/RAD32 family.</text>
</comment>
<sequence>MAATNEADVLTILVATDNHLGYMERDPIRGDDSYHAFSEILQLAKSRCADMVLLGGDLFHENKPSRKCMHQALSLLRQHCMGDTPVSVEYLSDPQVDFAEQAVNYEDPNMNISLPVFSIHGNHDDPSGDGNLSAMDLLAVSGLVNYFGRQAQVEDIRVAPVLLRKGDTRLALYGLGNVRDERLHRTMARKRLTMCQPAEDTSKWFNLLVLHQNRVPHGLKNHIPEGFLSDFLDLVVWGHEHQCQVDPEYNHQKSFYVTQPGSSVATAMSVGEAVPKHVALLRISKRSFKIDKIRLKNVRPFVIEDVVLAQASGLSPQSTENEIIDYLKRKAEAMLVRAQKQYGEQLKQGDEGVEPLLGTQPKPLVRIRVEYSGGFESFHPQRFGLLFADRVANPRDILYFYRKQAARTNSSTSSTTQDNRPSVPMPMDAVHVENLIGEFLDDASMQMLVDLELAEAIRQFVQKGENDAIAHALKQSIDMTQKQILSQKGCVDESALAAKIAGAREIRRQRAVENGQGLTDTARDDVVMLSSRRSNINATDRKAIMAFERAAKTSHSADTRSESEQSDNGFRVSGVARRRRVGMTGAAPKPVPPLSGASPGKENVQATTDAEKASNAEESDAEQAMSDTSIQTRPSTTTSVSRPSRNARSTLARRGKQIPAESSKTVAPEAVDETTDDEASIESSIPAAKRQKTAAAGAATKRGRGRGASKRGSARKADGSQRSSTTGSSQMPVVDINDDDDGEEQQSGRGRFGRFSLRKRN</sequence>
<evidence type="ECO:0000256" key="17">
    <source>
        <dbReference type="PIRSR" id="PIRSR000882-1"/>
    </source>
</evidence>
<dbReference type="Pfam" id="PF04152">
    <property type="entry name" value="Mre11_DNA_bind"/>
    <property type="match status" value="1"/>
</dbReference>
<dbReference type="Proteomes" id="UP001151518">
    <property type="component" value="Unassembled WGS sequence"/>
</dbReference>
<feature type="compositionally biased region" description="Low complexity" evidence="19">
    <location>
        <begin position="720"/>
        <end position="730"/>
    </location>
</feature>
<comment type="function">
    <text evidence="16">Core component of the MRN complex, which plays a central role in double-strand break (DSB) repair, DNA recombination, maintenance of telomere integrity and meiosis. The MRN complex is involved in the repair of DNA double-strand breaks (DSBs) via homologous recombination (HR), an error-free mechanism which primarily occurs during S and G2 phases. The complex (1) mediates the end resection of damaged DNA, which generates proper single-stranded DNA, a key initial steps in HR, and is (2) required for the recruitment of other repair factors and efficient activation of ATM and ATR upon DNA damage. Within the MRN complex, MRE11 possesses both single-strand endonuclease activity and double-strand-specific 3'-5' exonuclease activity. MRE11 first endonucleolytically cleaves the 5' strand at DNA DSB ends to prevent non-homologous end joining (NHEJ) and licence HR. It then generates a single-stranded DNA gap via 3' to 5' exonucleolytic degradation, which is required for single-strand invasion and recombination.</text>
</comment>
<proteinExistence type="inferred from homology"/>
<keyword evidence="10 16" id="KW-0378">Hydrolase</keyword>
<evidence type="ECO:0000256" key="13">
    <source>
        <dbReference type="ARBA" id="ARBA00023211"/>
    </source>
</evidence>
<evidence type="ECO:0000256" key="5">
    <source>
        <dbReference type="ARBA" id="ARBA00022454"/>
    </source>
</evidence>
<evidence type="ECO:0000259" key="20">
    <source>
        <dbReference type="SMART" id="SM01347"/>
    </source>
</evidence>
<evidence type="ECO:0000256" key="6">
    <source>
        <dbReference type="ARBA" id="ARBA00022722"/>
    </source>
</evidence>
<evidence type="ECO:0000313" key="21">
    <source>
        <dbReference type="EMBL" id="KAJ2679868.1"/>
    </source>
</evidence>
<dbReference type="OrthoDB" id="30417at2759"/>
<feature type="active site" description="Proton donor" evidence="17">
    <location>
        <position position="123"/>
    </location>
</feature>
<name>A0A9W8GAZ1_9FUNG</name>
<evidence type="ECO:0000256" key="7">
    <source>
        <dbReference type="ARBA" id="ARBA00022723"/>
    </source>
</evidence>
<dbReference type="GO" id="GO:0042138">
    <property type="term" value="P:meiotic DNA double-strand break formation"/>
    <property type="evidence" value="ECO:0007669"/>
    <property type="project" value="TreeGrafter"/>
</dbReference>
<keyword evidence="8 16" id="KW-0255">Endonuclease</keyword>
<dbReference type="Gene3D" id="3.30.110.110">
    <property type="entry name" value="Mre11, capping domain"/>
    <property type="match status" value="1"/>
</dbReference>
<evidence type="ECO:0000256" key="11">
    <source>
        <dbReference type="ARBA" id="ARBA00022839"/>
    </source>
</evidence>
<organism evidence="21 22">
    <name type="scientific">Coemansia spiralis</name>
    <dbReference type="NCBI Taxonomy" id="417178"/>
    <lineage>
        <taxon>Eukaryota</taxon>
        <taxon>Fungi</taxon>
        <taxon>Fungi incertae sedis</taxon>
        <taxon>Zoopagomycota</taxon>
        <taxon>Kickxellomycotina</taxon>
        <taxon>Kickxellomycetes</taxon>
        <taxon>Kickxellales</taxon>
        <taxon>Kickxellaceae</taxon>
        <taxon>Coemansia</taxon>
    </lineage>
</organism>
<reference evidence="21" key="1">
    <citation type="submission" date="2022-07" db="EMBL/GenBank/DDBJ databases">
        <title>Phylogenomic reconstructions and comparative analyses of Kickxellomycotina fungi.</title>
        <authorList>
            <person name="Reynolds N.K."/>
            <person name="Stajich J.E."/>
            <person name="Barry K."/>
            <person name="Grigoriev I.V."/>
            <person name="Crous P."/>
            <person name="Smith M.E."/>
        </authorList>
    </citation>
    <scope>NUCLEOTIDE SEQUENCE</scope>
    <source>
        <strain evidence="21">NRRL 3115</strain>
    </source>
</reference>
<comment type="caution">
    <text evidence="21">The sequence shown here is derived from an EMBL/GenBank/DDBJ whole genome shotgun (WGS) entry which is preliminary data.</text>
</comment>
<feature type="compositionally biased region" description="Acidic residues" evidence="19">
    <location>
        <begin position="670"/>
        <end position="680"/>
    </location>
</feature>
<dbReference type="InterPro" id="IPR004843">
    <property type="entry name" value="Calcineurin-like_PHP"/>
</dbReference>
<dbReference type="GO" id="GO:0030145">
    <property type="term" value="F:manganese ion binding"/>
    <property type="evidence" value="ECO:0007669"/>
    <property type="project" value="UniProtKB-UniRule"/>
</dbReference>
<dbReference type="GO" id="GO:0030870">
    <property type="term" value="C:Mre11 complex"/>
    <property type="evidence" value="ECO:0007669"/>
    <property type="project" value="UniProtKB-UniRule"/>
</dbReference>
<keyword evidence="5" id="KW-0158">Chromosome</keyword>